<gene>
    <name evidence="3" type="ORF">KDA_02540</name>
</gene>
<comment type="caution">
    <text evidence="3">The sequence shown here is derived from an EMBL/GenBank/DDBJ whole genome shotgun (WGS) entry which is preliminary data.</text>
</comment>
<feature type="transmembrane region" description="Helical" evidence="1">
    <location>
        <begin position="20"/>
        <end position="37"/>
    </location>
</feature>
<dbReference type="AlphaFoldDB" id="A0A402B0A3"/>
<feature type="transmembrane region" description="Helical" evidence="1">
    <location>
        <begin position="211"/>
        <end position="228"/>
    </location>
</feature>
<dbReference type="PANTHER" id="PTHR36435">
    <property type="entry name" value="SLR1288 PROTEIN"/>
    <property type="match status" value="1"/>
</dbReference>
<dbReference type="Pfam" id="PF02517">
    <property type="entry name" value="Rce1-like"/>
    <property type="match status" value="1"/>
</dbReference>
<dbReference type="OrthoDB" id="2035856at2"/>
<dbReference type="EMBL" id="BIFT01000001">
    <property type="protein sequence ID" value="GCE24770.1"/>
    <property type="molecule type" value="Genomic_DNA"/>
</dbReference>
<dbReference type="GO" id="GO:0004175">
    <property type="term" value="F:endopeptidase activity"/>
    <property type="evidence" value="ECO:0007669"/>
    <property type="project" value="UniProtKB-ARBA"/>
</dbReference>
<proteinExistence type="predicted"/>
<keyword evidence="1" id="KW-0812">Transmembrane</keyword>
<keyword evidence="1" id="KW-1133">Transmembrane helix</keyword>
<evidence type="ECO:0000259" key="2">
    <source>
        <dbReference type="Pfam" id="PF02517"/>
    </source>
</evidence>
<reference evidence="4" key="1">
    <citation type="submission" date="2018-12" db="EMBL/GenBank/DDBJ databases">
        <title>Tengunoibacter tsumagoiensis gen. nov., sp. nov., Dictyobacter kobayashii sp. nov., D. alpinus sp. nov., and D. joshuensis sp. nov. and description of Dictyobacteraceae fam. nov. within the order Ktedonobacterales isolated from Tengu-no-mugimeshi.</title>
        <authorList>
            <person name="Wang C.M."/>
            <person name="Zheng Y."/>
            <person name="Sakai Y."/>
            <person name="Toyoda A."/>
            <person name="Minakuchi Y."/>
            <person name="Abe K."/>
            <person name="Yokota A."/>
            <person name="Yabe S."/>
        </authorList>
    </citation>
    <scope>NUCLEOTIDE SEQUENCE [LARGE SCALE GENOMIC DNA]</scope>
    <source>
        <strain evidence="4">Uno16</strain>
    </source>
</reference>
<feature type="transmembrane region" description="Helical" evidence="1">
    <location>
        <begin position="155"/>
        <end position="176"/>
    </location>
</feature>
<dbReference type="InterPro" id="IPR003675">
    <property type="entry name" value="Rce1/LyrA-like_dom"/>
</dbReference>
<dbReference type="RefSeq" id="WP_126625442.1">
    <property type="nucleotide sequence ID" value="NZ_BIFT01000001.1"/>
</dbReference>
<accession>A0A402B0A3</accession>
<keyword evidence="4" id="KW-1185">Reference proteome</keyword>
<sequence length="258" mass="29007">MLKQKFDSVPWTTQQTFNGIFFTLVPWIAFTALTTFLSGNTNTIDTSARPLASQVDISNAIVTLIFSLVVYSGFLVAPFYYARRSRQATIHDQRSVWELLGFRGFNVGLTLLLVLALLILIILLNQIYSFLITTFHLHLQTNDQLVLHRAKVAPITTYVSLFTAVCIAPFCEEIFFRSFSFMGLKNGMQLWVAVIMSALIFGVAHGDPASFPVLFFIGVALALLRLWTRSYWPGFFLHFLNNGLSAVLIILALNGLNR</sequence>
<keyword evidence="1" id="KW-0472">Membrane</keyword>
<organism evidence="3 4">
    <name type="scientific">Dictyobacter alpinus</name>
    <dbReference type="NCBI Taxonomy" id="2014873"/>
    <lineage>
        <taxon>Bacteria</taxon>
        <taxon>Bacillati</taxon>
        <taxon>Chloroflexota</taxon>
        <taxon>Ktedonobacteria</taxon>
        <taxon>Ktedonobacterales</taxon>
        <taxon>Dictyobacteraceae</taxon>
        <taxon>Dictyobacter</taxon>
    </lineage>
</organism>
<feature type="transmembrane region" description="Helical" evidence="1">
    <location>
        <begin position="188"/>
        <end position="205"/>
    </location>
</feature>
<evidence type="ECO:0000256" key="1">
    <source>
        <dbReference type="SAM" id="Phobius"/>
    </source>
</evidence>
<evidence type="ECO:0000313" key="3">
    <source>
        <dbReference type="EMBL" id="GCE24770.1"/>
    </source>
</evidence>
<feature type="transmembrane region" description="Helical" evidence="1">
    <location>
        <begin position="235"/>
        <end position="256"/>
    </location>
</feature>
<dbReference type="InterPro" id="IPR052710">
    <property type="entry name" value="CAAX_protease"/>
</dbReference>
<name>A0A402B0A3_9CHLR</name>
<feature type="transmembrane region" description="Helical" evidence="1">
    <location>
        <begin position="57"/>
        <end position="81"/>
    </location>
</feature>
<evidence type="ECO:0000313" key="4">
    <source>
        <dbReference type="Proteomes" id="UP000287171"/>
    </source>
</evidence>
<dbReference type="PANTHER" id="PTHR36435:SF1">
    <property type="entry name" value="CAAX AMINO TERMINAL PROTEASE FAMILY PROTEIN"/>
    <property type="match status" value="1"/>
</dbReference>
<protein>
    <recommendedName>
        <fullName evidence="2">CAAX prenyl protease 2/Lysostaphin resistance protein A-like domain-containing protein</fullName>
    </recommendedName>
</protein>
<feature type="domain" description="CAAX prenyl protease 2/Lysostaphin resistance protein A-like" evidence="2">
    <location>
        <begin position="157"/>
        <end position="243"/>
    </location>
</feature>
<dbReference type="Proteomes" id="UP000287171">
    <property type="component" value="Unassembled WGS sequence"/>
</dbReference>
<feature type="transmembrane region" description="Helical" evidence="1">
    <location>
        <begin position="102"/>
        <end position="135"/>
    </location>
</feature>
<dbReference type="GO" id="GO:0080120">
    <property type="term" value="P:CAAX-box protein maturation"/>
    <property type="evidence" value="ECO:0007669"/>
    <property type="project" value="UniProtKB-ARBA"/>
</dbReference>